<sequence>MTHDQALTLRYAAGSDVGQHRGGNEDSSYATARLLAVADGMGGHAAGEVASAEAVAALEELDTRLVDRNLDDVDLGEDLAGAIRAAATRLENRVADDPELTGMGTTVTAMLWNCPQFALGHIGDSRCYRLRGDVLTQLTRDHTMVQALVDQGRLTPELAERHPSRSVLVRALLAGVPAEPDISLETAEVDDVYLLCSDGLTDVVKADRIQQVLLGVTSKETTLEDAVQALIDLANEGGGPDNITCVLAHVVPAQ</sequence>
<dbReference type="SMART" id="SM00331">
    <property type="entry name" value="PP2C_SIG"/>
    <property type="match status" value="1"/>
</dbReference>
<dbReference type="OrthoDB" id="9801841at2"/>
<evidence type="ECO:0000313" key="3">
    <source>
        <dbReference type="Proteomes" id="UP000004705"/>
    </source>
</evidence>
<evidence type="ECO:0000259" key="1">
    <source>
        <dbReference type="PROSITE" id="PS51746"/>
    </source>
</evidence>
<dbReference type="HOGENOM" id="CLU_034545_0_2_11"/>
<gene>
    <name evidence="2" type="ORF">SacazDRAFT_03894</name>
</gene>
<dbReference type="EMBL" id="CM001466">
    <property type="protein sequence ID" value="EHY90752.1"/>
    <property type="molecule type" value="Genomic_DNA"/>
</dbReference>
<dbReference type="RefSeq" id="WP_005444263.1">
    <property type="nucleotide sequence ID" value="NZ_CM001466.1"/>
</dbReference>
<dbReference type="SUPFAM" id="SSF81606">
    <property type="entry name" value="PP2C-like"/>
    <property type="match status" value="1"/>
</dbReference>
<dbReference type="Pfam" id="PF13672">
    <property type="entry name" value="PP2C_2"/>
    <property type="match status" value="1"/>
</dbReference>
<accession>H8GBY3</accession>
<dbReference type="SMART" id="SM00332">
    <property type="entry name" value="PP2Cc"/>
    <property type="match status" value="1"/>
</dbReference>
<dbReference type="Gene3D" id="3.60.40.10">
    <property type="entry name" value="PPM-type phosphatase domain"/>
    <property type="match status" value="1"/>
</dbReference>
<name>H8GBY3_9PSEU</name>
<feature type="domain" description="PPM-type phosphatase" evidence="1">
    <location>
        <begin position="10"/>
        <end position="250"/>
    </location>
</feature>
<keyword evidence="3" id="KW-1185">Reference proteome</keyword>
<dbReference type="AlphaFoldDB" id="H8GBY3"/>
<evidence type="ECO:0000313" key="2">
    <source>
        <dbReference type="EMBL" id="EHY90752.1"/>
    </source>
</evidence>
<dbReference type="GO" id="GO:0004722">
    <property type="term" value="F:protein serine/threonine phosphatase activity"/>
    <property type="evidence" value="ECO:0007669"/>
    <property type="project" value="InterPro"/>
</dbReference>
<dbReference type="PROSITE" id="PS51746">
    <property type="entry name" value="PPM_2"/>
    <property type="match status" value="1"/>
</dbReference>
<dbReference type="Proteomes" id="UP000004705">
    <property type="component" value="Chromosome"/>
</dbReference>
<dbReference type="CDD" id="cd00143">
    <property type="entry name" value="PP2Cc"/>
    <property type="match status" value="1"/>
</dbReference>
<proteinExistence type="predicted"/>
<dbReference type="InterPro" id="IPR001932">
    <property type="entry name" value="PPM-type_phosphatase-like_dom"/>
</dbReference>
<dbReference type="PANTHER" id="PTHR13832:SF827">
    <property type="entry name" value="PROTEIN PHOSPHATASE 1L"/>
    <property type="match status" value="1"/>
</dbReference>
<dbReference type="PANTHER" id="PTHR13832">
    <property type="entry name" value="PROTEIN PHOSPHATASE 2C"/>
    <property type="match status" value="1"/>
</dbReference>
<organism evidence="2 3">
    <name type="scientific">Saccharomonospora azurea NA-128</name>
    <dbReference type="NCBI Taxonomy" id="882081"/>
    <lineage>
        <taxon>Bacteria</taxon>
        <taxon>Bacillati</taxon>
        <taxon>Actinomycetota</taxon>
        <taxon>Actinomycetes</taxon>
        <taxon>Pseudonocardiales</taxon>
        <taxon>Pseudonocardiaceae</taxon>
        <taxon>Saccharomonospora</taxon>
    </lineage>
</organism>
<protein>
    <submittedName>
        <fullName evidence="2">Serine/threonine protein phosphatase</fullName>
    </submittedName>
</protein>
<dbReference type="InterPro" id="IPR036457">
    <property type="entry name" value="PPM-type-like_dom_sf"/>
</dbReference>
<dbReference type="InterPro" id="IPR015655">
    <property type="entry name" value="PP2C"/>
</dbReference>
<reference evidence="2 3" key="1">
    <citation type="journal article" date="2012" name="Stand. Genomic Sci.">
        <title>Genome sequence of the soil bacterium Saccharomonospora azurea type strain (NA-128(T)).</title>
        <authorList>
            <person name="Klenk H.P."/>
            <person name="Held B."/>
            <person name="Lucas S."/>
            <person name="Lapidus A."/>
            <person name="Copeland A."/>
            <person name="Hammon N."/>
            <person name="Pitluck S."/>
            <person name="Goodwin L.A."/>
            <person name="Han C."/>
            <person name="Tapia R."/>
            <person name="Brambilla E.M."/>
            <person name="Potter G."/>
            <person name="Land M."/>
            <person name="Ivanova N."/>
            <person name="Rohde M."/>
            <person name="Goker M."/>
            <person name="Detter J.C."/>
            <person name="Kyrpides N.C."/>
            <person name="Woyke T."/>
        </authorList>
    </citation>
    <scope>NUCLEOTIDE SEQUENCE [LARGE SCALE GENOMIC DNA]</scope>
    <source>
        <strain evidence="2 3">NA-128</strain>
    </source>
</reference>